<feature type="compositionally biased region" description="Basic and acidic residues" evidence="1">
    <location>
        <begin position="325"/>
        <end position="339"/>
    </location>
</feature>
<name>E3MWK0_CAERE</name>
<feature type="compositionally biased region" description="Basic and acidic residues" evidence="1">
    <location>
        <begin position="454"/>
        <end position="477"/>
    </location>
</feature>
<feature type="compositionally biased region" description="Low complexity" evidence="1">
    <location>
        <begin position="824"/>
        <end position="842"/>
    </location>
</feature>
<feature type="region of interest" description="Disordered" evidence="1">
    <location>
        <begin position="435"/>
        <end position="500"/>
    </location>
</feature>
<gene>
    <name evidence="2" type="ORF">CRE_01123</name>
</gene>
<feature type="compositionally biased region" description="Polar residues" evidence="1">
    <location>
        <begin position="289"/>
        <end position="301"/>
    </location>
</feature>
<dbReference type="InParanoid" id="E3MWK0"/>
<feature type="compositionally biased region" description="Basic and acidic residues" evidence="1">
    <location>
        <begin position="930"/>
        <end position="940"/>
    </location>
</feature>
<dbReference type="GeneID" id="9805403"/>
<proteinExistence type="predicted"/>
<feature type="compositionally biased region" description="Polar residues" evidence="1">
    <location>
        <begin position="340"/>
        <end position="356"/>
    </location>
</feature>
<dbReference type="KEGG" id="crq:GCK72_008946"/>
<sequence>MFLSLHHINPEYMEKIKTHLCVTKYESMKNFFRCSFPVSKNECCSYVGSLSDVDNHFPMHTGAYRFYCWRCNQLFHEESATNTHSKNGCPRSKSEFLAHDEKLVLFHRRAKNLFIKQIDREDYKRIHEGNIQLMKSSVDKDVPTYDVSAPFNSAKRAALPDYPTRHPDHRSSRQVFDAVATPRYEDQQNLDSRSHPAGPVRSEERQDPRSQPTEPSRTARSDTTVHQQNSDARSKPAAPVQTSIPEAAPVSDPRQTQTSDPRRKSISTPQQCRPALERGRDLEREYSSDQRLQTSTRQQDAVPTVPALRPDSEKPAPRPSAGPDRTPRSELGHVQESVDNHQSGLSTPQNEASSRTCPPRRGRDSGLDRATHQRFQETTRQQDPAPSVPAPRPNSVRPAPQHPQNTAPHPSVGSDRISRLEVGHGQEFVYNHQFGISTPHNQNDAPLGICPPAPRREWSSELENGVHQRFHDSDPRQDNATTPEQEAPPRVCPPAPRREWGSELEHGAHQRFQGINPRQNSAPPRPDQFESHGHNPQDSWHNNGRPGFPTPAHSPPGNAPLPWKGPPGNGISHEHNGFQNKGPGHPLHPVWGVFGFQGHGDSRQPNGYQSGPPPFVHQQPASNQWNNNNPPNRSDFRRDYWDHQGPPRHSRSRHQSPERDRNRNRSQSRSRPQSRGPITPQHRSQSRQSRRPSPVAVAQQENCTQIAPEETNQTSLSDLSDVRRIMSDWVSRKSSDAVEDHNNVILHHQQSAHLLLGSPIFLPATKPKPLRELSEKDIELKADLELKARLAEMRVERYFPPPPPPPPSVPDHEHVGARQTESITDSPAPAQADDPPTTDPASNRIHQGVQALRFTLTGQCSHRPPPSEPSPTPPSRPASVLLALKDKNIKTVDQLLRERPLQETERVSRKRIANHDADSNAQTQFAPDCSKSRMDARYESEDQAPIQKRWRPAFSETDYSPSSPTYSETSSSSLENSQRPPPARPSGSTQHHQPG</sequence>
<dbReference type="RefSeq" id="XP_003099503.2">
    <property type="nucleotide sequence ID" value="XM_003099455.2"/>
</dbReference>
<dbReference type="AlphaFoldDB" id="E3MWK0"/>
<feature type="compositionally biased region" description="Basic and acidic residues" evidence="1">
    <location>
        <begin position="275"/>
        <end position="288"/>
    </location>
</feature>
<feature type="compositionally biased region" description="Low complexity" evidence="1">
    <location>
        <begin position="955"/>
        <end position="973"/>
    </location>
</feature>
<dbReference type="Proteomes" id="UP000008281">
    <property type="component" value="Unassembled WGS sequence"/>
</dbReference>
<feature type="region of interest" description="Disordered" evidence="1">
    <location>
        <begin position="514"/>
        <end position="719"/>
    </location>
</feature>
<dbReference type="HOGENOM" id="CLU_300758_0_0_1"/>
<evidence type="ECO:0000256" key="1">
    <source>
        <dbReference type="SAM" id="MobiDB-lite"/>
    </source>
</evidence>
<evidence type="ECO:0000313" key="2">
    <source>
        <dbReference type="EMBL" id="EFP10645.1"/>
    </source>
</evidence>
<dbReference type="OrthoDB" id="10376981at2759"/>
<keyword evidence="3" id="KW-1185">Reference proteome</keyword>
<protein>
    <recommendedName>
        <fullName evidence="4">C2H2-type domain-containing protein</fullName>
    </recommendedName>
</protein>
<feature type="compositionally biased region" description="Polar residues" evidence="1">
    <location>
        <begin position="986"/>
        <end position="995"/>
    </location>
</feature>
<feature type="compositionally biased region" description="Low complexity" evidence="1">
    <location>
        <begin position="618"/>
        <end position="632"/>
    </location>
</feature>
<evidence type="ECO:0008006" key="4">
    <source>
        <dbReference type="Google" id="ProtNLM"/>
    </source>
</evidence>
<feature type="compositionally biased region" description="Pro residues" evidence="1">
    <location>
        <begin position="548"/>
        <end position="565"/>
    </location>
</feature>
<feature type="region of interest" description="Disordered" evidence="1">
    <location>
        <begin position="797"/>
        <end position="843"/>
    </location>
</feature>
<feature type="compositionally biased region" description="Polar residues" evidence="1">
    <location>
        <begin position="435"/>
        <end position="444"/>
    </location>
</feature>
<dbReference type="EMBL" id="DS268487">
    <property type="protein sequence ID" value="EFP10645.1"/>
    <property type="molecule type" value="Genomic_DNA"/>
</dbReference>
<feature type="compositionally biased region" description="Polar residues" evidence="1">
    <location>
        <begin position="699"/>
        <end position="718"/>
    </location>
</feature>
<feature type="compositionally biased region" description="Low complexity" evidence="1">
    <location>
        <begin position="669"/>
        <end position="683"/>
    </location>
</feature>
<feature type="compositionally biased region" description="Pro residues" evidence="1">
    <location>
        <begin position="863"/>
        <end position="876"/>
    </location>
</feature>
<feature type="compositionally biased region" description="Polar residues" evidence="1">
    <location>
        <begin position="209"/>
        <end position="231"/>
    </location>
</feature>
<feature type="compositionally biased region" description="Basic and acidic residues" evidence="1">
    <location>
        <begin position="884"/>
        <end position="918"/>
    </location>
</feature>
<dbReference type="eggNOG" id="ENOG502TKHI">
    <property type="taxonomic scope" value="Eukaryota"/>
</dbReference>
<accession>E3MWK0</accession>
<feature type="compositionally biased region" description="Basic and acidic residues" evidence="1">
    <location>
        <begin position="361"/>
        <end position="377"/>
    </location>
</feature>
<dbReference type="CTD" id="9805403"/>
<evidence type="ECO:0000313" key="3">
    <source>
        <dbReference type="Proteomes" id="UP000008281"/>
    </source>
</evidence>
<reference evidence="2" key="1">
    <citation type="submission" date="2007-07" db="EMBL/GenBank/DDBJ databases">
        <title>PCAP assembly of the Caenorhabditis remanei genome.</title>
        <authorList>
            <consortium name="The Caenorhabditis remanei Sequencing Consortium"/>
            <person name="Wilson R.K."/>
        </authorList>
    </citation>
    <scope>NUCLEOTIDE SEQUENCE [LARGE SCALE GENOMIC DNA]</scope>
    <source>
        <strain evidence="2">PB4641</strain>
    </source>
</reference>
<feature type="region of interest" description="Disordered" evidence="1">
    <location>
        <begin position="858"/>
        <end position="995"/>
    </location>
</feature>
<organism evidence="3">
    <name type="scientific">Caenorhabditis remanei</name>
    <name type="common">Caenorhabditis vulgaris</name>
    <dbReference type="NCBI Taxonomy" id="31234"/>
    <lineage>
        <taxon>Eukaryota</taxon>
        <taxon>Metazoa</taxon>
        <taxon>Ecdysozoa</taxon>
        <taxon>Nematoda</taxon>
        <taxon>Chromadorea</taxon>
        <taxon>Rhabditida</taxon>
        <taxon>Rhabditina</taxon>
        <taxon>Rhabditomorpha</taxon>
        <taxon>Rhabditoidea</taxon>
        <taxon>Rhabditidae</taxon>
        <taxon>Peloderinae</taxon>
        <taxon>Caenorhabditis</taxon>
    </lineage>
</organism>
<feature type="region of interest" description="Disordered" evidence="1">
    <location>
        <begin position="183"/>
        <end position="416"/>
    </location>
</feature>
<feature type="compositionally biased region" description="Pro residues" evidence="1">
    <location>
        <begin position="799"/>
        <end position="809"/>
    </location>
</feature>